<name>A0ABT4GR78_PAEAL</name>
<protein>
    <submittedName>
        <fullName evidence="1">Uncharacterized protein</fullName>
    </submittedName>
</protein>
<dbReference type="EMBL" id="JAMDNP010000001">
    <property type="protein sequence ID" value="MCY9758952.1"/>
    <property type="molecule type" value="Genomic_DNA"/>
</dbReference>
<comment type="caution">
    <text evidence="1">The sequence shown here is derived from an EMBL/GenBank/DDBJ whole genome shotgun (WGS) entry which is preliminary data.</text>
</comment>
<reference evidence="1 2" key="1">
    <citation type="submission" date="2022-05" db="EMBL/GenBank/DDBJ databases">
        <title>Genome Sequencing of Bee-Associated Microbes.</title>
        <authorList>
            <person name="Dunlap C."/>
        </authorList>
    </citation>
    <scope>NUCLEOTIDE SEQUENCE [LARGE SCALE GENOMIC DNA]</scope>
    <source>
        <strain evidence="1 2">NRRL B-04010</strain>
    </source>
</reference>
<proteinExistence type="predicted"/>
<evidence type="ECO:0000313" key="2">
    <source>
        <dbReference type="Proteomes" id="UP001527181"/>
    </source>
</evidence>
<keyword evidence="2" id="KW-1185">Reference proteome</keyword>
<evidence type="ECO:0000313" key="1">
    <source>
        <dbReference type="EMBL" id="MCY9758952.1"/>
    </source>
</evidence>
<organism evidence="1 2">
    <name type="scientific">Paenibacillus alvei</name>
    <name type="common">Bacillus alvei</name>
    <dbReference type="NCBI Taxonomy" id="44250"/>
    <lineage>
        <taxon>Bacteria</taxon>
        <taxon>Bacillati</taxon>
        <taxon>Bacillota</taxon>
        <taxon>Bacilli</taxon>
        <taxon>Bacillales</taxon>
        <taxon>Paenibacillaceae</taxon>
        <taxon>Paenibacillus</taxon>
    </lineage>
</organism>
<dbReference type="RefSeq" id="WP_268600583.1">
    <property type="nucleotide sequence ID" value="NZ_JAMDNP010000001.1"/>
</dbReference>
<accession>A0ABT4GR78</accession>
<sequence length="121" mass="14156">MGQLEFFPRATEEDVKTVKALVEEYPTKCRRVDVLSKKAELTPLERKIYGAYLNDIENVETAIESIADDEIRQIMKYRFILNHPRKSAVVKWRTFTDRTLDRKVVEGFKSMADVLKLYGKI</sequence>
<dbReference type="Proteomes" id="UP001527181">
    <property type="component" value="Unassembled WGS sequence"/>
</dbReference>
<gene>
    <name evidence="1" type="ORF">M5X12_00050</name>
</gene>